<dbReference type="CDD" id="cd01856">
    <property type="entry name" value="YlqF"/>
    <property type="match status" value="1"/>
</dbReference>
<proteinExistence type="inferred from homology"/>
<evidence type="ECO:0000313" key="7">
    <source>
        <dbReference type="EMBL" id="BBP43401.1"/>
    </source>
</evidence>
<keyword evidence="2 3" id="KW-0342">GTP-binding</keyword>
<dbReference type="InterPro" id="IPR006073">
    <property type="entry name" value="GTP-bd"/>
</dbReference>
<dbReference type="GO" id="GO:0005525">
    <property type="term" value="F:GTP binding"/>
    <property type="evidence" value="ECO:0007669"/>
    <property type="project" value="UniProtKB-KW"/>
</dbReference>
<gene>
    <name evidence="7" type="ORF">THMIRHAT_11470</name>
</gene>
<dbReference type="AlphaFoldDB" id="A0A6F8PMR2"/>
<evidence type="ECO:0000256" key="4">
    <source>
        <dbReference type="PIRSR" id="PIRSR006230-1"/>
    </source>
</evidence>
<dbReference type="PIRSF" id="PIRSF006230">
    <property type="entry name" value="MG442"/>
    <property type="match status" value="1"/>
</dbReference>
<protein>
    <recommendedName>
        <fullName evidence="3">Ribosome biogenesis GTPase A</fullName>
    </recommendedName>
</protein>
<dbReference type="Gene3D" id="3.40.50.300">
    <property type="entry name" value="P-loop containing nucleotide triphosphate hydrolases"/>
    <property type="match status" value="1"/>
</dbReference>
<dbReference type="KEGG" id="tzo:THMIRHAT_11470"/>
<dbReference type="GO" id="GO:0005737">
    <property type="term" value="C:cytoplasm"/>
    <property type="evidence" value="ECO:0007669"/>
    <property type="project" value="UniProtKB-SubCell"/>
</dbReference>
<evidence type="ECO:0000313" key="8">
    <source>
        <dbReference type="Proteomes" id="UP000501466"/>
    </source>
</evidence>
<reference evidence="8" key="1">
    <citation type="submission" date="2019-11" db="EMBL/GenBank/DDBJ databases">
        <title>Isolation and characterization of two novel species in the genus Thiomicrorhabdus.</title>
        <authorList>
            <person name="Mochizuki J."/>
            <person name="Kojima H."/>
            <person name="Fukui M."/>
        </authorList>
    </citation>
    <scope>NUCLEOTIDE SEQUENCE [LARGE SCALE GENOMIC DNA]</scope>
    <source>
        <strain evidence="8">AkT22</strain>
    </source>
</reference>
<dbReference type="RefSeq" id="WP_173291203.1">
    <property type="nucleotide sequence ID" value="NZ_AP021888.1"/>
</dbReference>
<feature type="compositionally biased region" description="Basic and acidic residues" evidence="5">
    <location>
        <begin position="293"/>
        <end position="303"/>
    </location>
</feature>
<dbReference type="Proteomes" id="UP000501466">
    <property type="component" value="Chromosome"/>
</dbReference>
<dbReference type="NCBIfam" id="TIGR03596">
    <property type="entry name" value="GTPase_YlqF"/>
    <property type="match status" value="1"/>
</dbReference>
<feature type="compositionally biased region" description="Basic residues" evidence="5">
    <location>
        <begin position="304"/>
        <end position="314"/>
    </location>
</feature>
<accession>A0A6F8PMR2</accession>
<name>A0A6F8PMR2_9GAMM</name>
<evidence type="ECO:0000256" key="1">
    <source>
        <dbReference type="ARBA" id="ARBA00022741"/>
    </source>
</evidence>
<evidence type="ECO:0000259" key="6">
    <source>
        <dbReference type="Pfam" id="PF01926"/>
    </source>
</evidence>
<dbReference type="Gene3D" id="1.10.1580.10">
    <property type="match status" value="1"/>
</dbReference>
<dbReference type="InterPro" id="IPR019991">
    <property type="entry name" value="GTP-bd_ribosome_bgen"/>
</dbReference>
<keyword evidence="8" id="KW-1185">Reference proteome</keyword>
<evidence type="ECO:0000256" key="2">
    <source>
        <dbReference type="ARBA" id="ARBA00023134"/>
    </source>
</evidence>
<dbReference type="PANTHER" id="PTHR45782">
    <property type="entry name" value="MITOCHONDRIAL RIBOSOME-ASSOCIATED GTPASE 1"/>
    <property type="match status" value="1"/>
</dbReference>
<dbReference type="GO" id="GO:0003924">
    <property type="term" value="F:GTPase activity"/>
    <property type="evidence" value="ECO:0007669"/>
    <property type="project" value="TreeGrafter"/>
</dbReference>
<organism evidence="7 8">
    <name type="scientific">Thiosulfativibrio zosterae</name>
    <dbReference type="NCBI Taxonomy" id="2675053"/>
    <lineage>
        <taxon>Bacteria</taxon>
        <taxon>Pseudomonadati</taxon>
        <taxon>Pseudomonadota</taxon>
        <taxon>Gammaproteobacteria</taxon>
        <taxon>Thiotrichales</taxon>
        <taxon>Piscirickettsiaceae</taxon>
        <taxon>Thiosulfativibrio</taxon>
    </lineage>
</organism>
<sequence>MQIQWFPGHMHKAQKEVREIFPLVDMVIEVLDARIPYSSQNPLIAELRQDKPTLKIFSKSDMADPELTKVWQAEMEKTHNIKTLALSTQQADRKHLVLNQIKKMVPNRGDSTRVIHVLIMGIPNVGKSTLINALAGRQIAKTGNEPAVTKMQQRIKLEDNITLIDTPGMLWPNIENPLSGFRLAATGGIKETAFELPDISSYLAEYLLKAYPELMKTRYGFEVLPSNDMAFLESIGRSRGCLRSGGMVDLDKISRIFINEYRTTMIGGITLETPEMMHAELAQVEIARAEKEAKKQARLDARKQKNNKRSRGRS</sequence>
<dbReference type="SUPFAM" id="SSF52540">
    <property type="entry name" value="P-loop containing nucleoside triphosphate hydrolases"/>
    <property type="match status" value="1"/>
</dbReference>
<dbReference type="InterPro" id="IPR016478">
    <property type="entry name" value="GTPase_MTG1"/>
</dbReference>
<feature type="binding site" evidence="4">
    <location>
        <begin position="124"/>
        <end position="129"/>
    </location>
    <ligand>
        <name>GTP</name>
        <dbReference type="ChEBI" id="CHEBI:37565"/>
    </ligand>
</feature>
<dbReference type="EMBL" id="AP021888">
    <property type="protein sequence ID" value="BBP43401.1"/>
    <property type="molecule type" value="Genomic_DNA"/>
</dbReference>
<dbReference type="InterPro" id="IPR023179">
    <property type="entry name" value="GTP-bd_ortho_bundle_sf"/>
</dbReference>
<dbReference type="Pfam" id="PF01926">
    <property type="entry name" value="MMR_HSR1"/>
    <property type="match status" value="1"/>
</dbReference>
<keyword evidence="1 3" id="KW-0547">Nucleotide-binding</keyword>
<feature type="binding site" evidence="4">
    <location>
        <position position="168"/>
    </location>
    <ligand>
        <name>GTP</name>
        <dbReference type="ChEBI" id="CHEBI:37565"/>
    </ligand>
</feature>
<dbReference type="InterPro" id="IPR027417">
    <property type="entry name" value="P-loop_NTPase"/>
</dbReference>
<comment type="similarity">
    <text evidence="3">Belongs to the TRAFAC class YlqF/YawG GTPase family. MTG1 subfamily.</text>
</comment>
<evidence type="ECO:0000256" key="3">
    <source>
        <dbReference type="PIRNR" id="PIRNR006230"/>
    </source>
</evidence>
<comment type="subcellular location">
    <subcellularLocation>
        <location evidence="3">Cytoplasm</location>
    </subcellularLocation>
</comment>
<evidence type="ECO:0000256" key="5">
    <source>
        <dbReference type="SAM" id="MobiDB-lite"/>
    </source>
</evidence>
<dbReference type="GO" id="GO:0006412">
    <property type="term" value="P:translation"/>
    <property type="evidence" value="ECO:0007669"/>
    <property type="project" value="TreeGrafter"/>
</dbReference>
<dbReference type="PANTHER" id="PTHR45782:SF4">
    <property type="entry name" value="MITOCHONDRIAL RIBOSOME-ASSOCIATED GTPASE 1"/>
    <property type="match status" value="1"/>
</dbReference>
<feature type="region of interest" description="Disordered" evidence="5">
    <location>
        <begin position="293"/>
        <end position="314"/>
    </location>
</feature>
<keyword evidence="3" id="KW-0963">Cytoplasm</keyword>
<feature type="domain" description="G" evidence="6">
    <location>
        <begin position="117"/>
        <end position="171"/>
    </location>
</feature>
<dbReference type="FunFam" id="3.40.50.300:FF:000590">
    <property type="entry name" value="Ribosome biogenesis GTPase A"/>
    <property type="match status" value="1"/>
</dbReference>
<comment type="function">
    <text evidence="3">Required for a late step of 50S ribosomal subunit assembly. Has GTPase activity.</text>
</comment>